<keyword evidence="4 6" id="KW-0408">Iron</keyword>
<protein>
    <submittedName>
        <fullName evidence="8">Cytochrome P450 82G1-like</fullName>
    </submittedName>
</protein>
<feature type="binding site" description="axial binding residue" evidence="6">
    <location>
        <position position="275"/>
    </location>
    <ligand>
        <name>heme</name>
        <dbReference type="ChEBI" id="CHEBI:30413"/>
    </ligand>
    <ligandPart>
        <name>Fe</name>
        <dbReference type="ChEBI" id="CHEBI:18248"/>
    </ligandPart>
</feature>
<comment type="caution">
    <text evidence="8">The sequence shown here is derived from an EMBL/GenBank/DDBJ whole genome shotgun (WGS) entry which is preliminary data.</text>
</comment>
<dbReference type="FunFam" id="1.10.630.10:FF:000157">
    <property type="entry name" value="Uncharacterized protein"/>
    <property type="match status" value="1"/>
</dbReference>
<dbReference type="GO" id="GO:0005506">
    <property type="term" value="F:iron ion binding"/>
    <property type="evidence" value="ECO:0007669"/>
    <property type="project" value="InterPro"/>
</dbReference>
<dbReference type="PANTHER" id="PTHR47947">
    <property type="entry name" value="CYTOCHROME P450 82C3-RELATED"/>
    <property type="match status" value="1"/>
</dbReference>
<evidence type="ECO:0000256" key="2">
    <source>
        <dbReference type="ARBA" id="ARBA00022723"/>
    </source>
</evidence>
<proteinExistence type="inferred from homology"/>
<dbReference type="InterPro" id="IPR036396">
    <property type="entry name" value="Cyt_P450_sf"/>
</dbReference>
<gene>
    <name evidence="8" type="ORF">G2W53_002503</name>
</gene>
<evidence type="ECO:0000256" key="5">
    <source>
        <dbReference type="ARBA" id="ARBA00023033"/>
    </source>
</evidence>
<keyword evidence="2 6" id="KW-0479">Metal-binding</keyword>
<dbReference type="EMBL" id="JAAIUW010000001">
    <property type="protein sequence ID" value="KAF7845598.1"/>
    <property type="molecule type" value="Genomic_DNA"/>
</dbReference>
<dbReference type="PRINTS" id="PR00463">
    <property type="entry name" value="EP450I"/>
</dbReference>
<dbReference type="PRINTS" id="PR00385">
    <property type="entry name" value="P450"/>
</dbReference>
<dbReference type="Pfam" id="PF00067">
    <property type="entry name" value="p450"/>
    <property type="match status" value="1"/>
</dbReference>
<reference evidence="8" key="1">
    <citation type="submission" date="2020-09" db="EMBL/GenBank/DDBJ databases">
        <title>Genome-Enabled Discovery of Anthraquinone Biosynthesis in Senna tora.</title>
        <authorList>
            <person name="Kang S.-H."/>
            <person name="Pandey R.P."/>
            <person name="Lee C.-M."/>
            <person name="Sim J.-S."/>
            <person name="Jeong J.-T."/>
            <person name="Choi B.-S."/>
            <person name="Jung M."/>
            <person name="Ginzburg D."/>
            <person name="Zhao K."/>
            <person name="Won S.Y."/>
            <person name="Oh T.-J."/>
            <person name="Yu Y."/>
            <person name="Kim N.-H."/>
            <person name="Lee O.R."/>
            <person name="Lee T.-H."/>
            <person name="Bashyal P."/>
            <person name="Kim T.-S."/>
            <person name="Lee W.-H."/>
            <person name="Kawkins C."/>
            <person name="Kim C.-K."/>
            <person name="Kim J.S."/>
            <person name="Ahn B.O."/>
            <person name="Rhee S.Y."/>
            <person name="Sohng J.K."/>
        </authorList>
    </citation>
    <scope>NUCLEOTIDE SEQUENCE</scope>
    <source>
        <tissue evidence="8">Leaf</tissue>
    </source>
</reference>
<evidence type="ECO:0000256" key="7">
    <source>
        <dbReference type="RuleBase" id="RU000461"/>
    </source>
</evidence>
<keyword evidence="9" id="KW-1185">Reference proteome</keyword>
<dbReference type="SUPFAM" id="SSF48264">
    <property type="entry name" value="Cytochrome P450"/>
    <property type="match status" value="1"/>
</dbReference>
<comment type="similarity">
    <text evidence="7">Belongs to the cytochrome P450 family.</text>
</comment>
<dbReference type="OrthoDB" id="507451at2759"/>
<evidence type="ECO:0000313" key="8">
    <source>
        <dbReference type="EMBL" id="KAF7845598.1"/>
    </source>
</evidence>
<evidence type="ECO:0000313" key="9">
    <source>
        <dbReference type="Proteomes" id="UP000634136"/>
    </source>
</evidence>
<accession>A0A834XJE2</accession>
<comment type="cofactor">
    <cofactor evidence="6">
        <name>heme</name>
        <dbReference type="ChEBI" id="CHEBI:30413"/>
    </cofactor>
</comment>
<dbReference type="InterPro" id="IPR002401">
    <property type="entry name" value="Cyt_P450_E_grp-I"/>
</dbReference>
<dbReference type="PROSITE" id="PS00086">
    <property type="entry name" value="CYTOCHROME_P450"/>
    <property type="match status" value="1"/>
</dbReference>
<keyword evidence="1 6" id="KW-0349">Heme</keyword>
<dbReference type="Gene3D" id="1.10.630.10">
    <property type="entry name" value="Cytochrome P450"/>
    <property type="match status" value="2"/>
</dbReference>
<evidence type="ECO:0000256" key="6">
    <source>
        <dbReference type="PIRSR" id="PIRSR602401-1"/>
    </source>
</evidence>
<organism evidence="8 9">
    <name type="scientific">Senna tora</name>
    <dbReference type="NCBI Taxonomy" id="362788"/>
    <lineage>
        <taxon>Eukaryota</taxon>
        <taxon>Viridiplantae</taxon>
        <taxon>Streptophyta</taxon>
        <taxon>Embryophyta</taxon>
        <taxon>Tracheophyta</taxon>
        <taxon>Spermatophyta</taxon>
        <taxon>Magnoliopsida</taxon>
        <taxon>eudicotyledons</taxon>
        <taxon>Gunneridae</taxon>
        <taxon>Pentapetalae</taxon>
        <taxon>rosids</taxon>
        <taxon>fabids</taxon>
        <taxon>Fabales</taxon>
        <taxon>Fabaceae</taxon>
        <taxon>Caesalpinioideae</taxon>
        <taxon>Cassia clade</taxon>
        <taxon>Senna</taxon>
    </lineage>
</organism>
<dbReference type="AlphaFoldDB" id="A0A834XJE2"/>
<dbReference type="GO" id="GO:0046246">
    <property type="term" value="P:terpene biosynthetic process"/>
    <property type="evidence" value="ECO:0007669"/>
    <property type="project" value="TreeGrafter"/>
</dbReference>
<dbReference type="GO" id="GO:0016705">
    <property type="term" value="F:oxidoreductase activity, acting on paired donors, with incorporation or reduction of molecular oxygen"/>
    <property type="evidence" value="ECO:0007669"/>
    <property type="project" value="InterPro"/>
</dbReference>
<dbReference type="PANTHER" id="PTHR47947:SF25">
    <property type="entry name" value="DIMETHYLNONATRIENE SYNTHASE"/>
    <property type="match status" value="1"/>
</dbReference>
<dbReference type="InterPro" id="IPR001128">
    <property type="entry name" value="Cyt_P450"/>
</dbReference>
<keyword evidence="3 7" id="KW-0560">Oxidoreductase</keyword>
<dbReference type="Proteomes" id="UP000634136">
    <property type="component" value="Unassembled WGS sequence"/>
</dbReference>
<name>A0A834XJE2_9FABA</name>
<evidence type="ECO:0000256" key="1">
    <source>
        <dbReference type="ARBA" id="ARBA00022617"/>
    </source>
</evidence>
<dbReference type="GO" id="GO:0020037">
    <property type="term" value="F:heme binding"/>
    <property type="evidence" value="ECO:0007669"/>
    <property type="project" value="InterPro"/>
</dbReference>
<keyword evidence="5 7" id="KW-0503">Monooxygenase</keyword>
<dbReference type="GO" id="GO:0004497">
    <property type="term" value="F:monooxygenase activity"/>
    <property type="evidence" value="ECO:0007669"/>
    <property type="project" value="UniProtKB-KW"/>
</dbReference>
<dbReference type="InterPro" id="IPR017972">
    <property type="entry name" value="Cyt_P450_CS"/>
</dbReference>
<sequence>MADKYGPILSIKLGFHRTVVVSSREIAKECLSTIDKAFATRPNIAAGRYMGYNNAFFALAPYGHVRSMNTTAAQIDSVLHKWLQQHLQNNAHHHTENDFMDVLISIFANQTQICGHKREIVIKATALTLMLTGTGSTAITLTWALSLLLNHPNVLKKAQEELDTQIGTHTWVQESDIKELHYLQAIIKETLRLYPPAPLTGIREAMQDCSLAGYHVPKGTRLLVNIWKIQRDPQIWSNPNEFQPERFLKDPHQHLEFKGGMNFEYIPFSFGRRSCPGMTFGLQVINLTLARLLQGFDMSVTEPVDMSEGLGVALPKLNPLHLMLKPRLPLELYETL</sequence>
<evidence type="ECO:0000256" key="3">
    <source>
        <dbReference type="ARBA" id="ARBA00023002"/>
    </source>
</evidence>
<evidence type="ECO:0000256" key="4">
    <source>
        <dbReference type="ARBA" id="ARBA00023004"/>
    </source>
</evidence>
<dbReference type="InterPro" id="IPR050651">
    <property type="entry name" value="Plant_Cytochrome_P450_Monoox"/>
</dbReference>